<feature type="transmembrane region" description="Helical" evidence="6">
    <location>
        <begin position="40"/>
        <end position="58"/>
    </location>
</feature>
<comment type="caution">
    <text evidence="6">Lacks conserved residue(s) required for the propagation of feature annotation.</text>
</comment>
<dbReference type="OrthoDB" id="9779114at2"/>
<evidence type="ECO:0000256" key="6">
    <source>
        <dbReference type="RuleBase" id="RU366058"/>
    </source>
</evidence>
<dbReference type="InterPro" id="IPR015414">
    <property type="entry name" value="TMEM64"/>
</dbReference>
<evidence type="ECO:0000256" key="5">
    <source>
        <dbReference type="ARBA" id="ARBA00023136"/>
    </source>
</evidence>
<dbReference type="InterPro" id="IPR032816">
    <property type="entry name" value="VTT_dom"/>
</dbReference>
<protein>
    <recommendedName>
        <fullName evidence="6">TVP38/TMEM64 family membrane protein</fullName>
    </recommendedName>
</protein>
<feature type="domain" description="VTT" evidence="7">
    <location>
        <begin position="60"/>
        <end position="176"/>
    </location>
</feature>
<keyword evidence="3 6" id="KW-0812">Transmembrane</keyword>
<evidence type="ECO:0000259" key="7">
    <source>
        <dbReference type="Pfam" id="PF09335"/>
    </source>
</evidence>
<feature type="transmembrane region" description="Helical" evidence="6">
    <location>
        <begin position="64"/>
        <end position="92"/>
    </location>
</feature>
<accession>A0A5C6ABX8</accession>
<reference evidence="8 9" key="1">
    <citation type="submission" date="2019-02" db="EMBL/GenBank/DDBJ databases">
        <title>Deep-cultivation of Planctomycetes and their phenomic and genomic characterization uncovers novel biology.</title>
        <authorList>
            <person name="Wiegand S."/>
            <person name="Jogler M."/>
            <person name="Boedeker C."/>
            <person name="Pinto D."/>
            <person name="Vollmers J."/>
            <person name="Rivas-Marin E."/>
            <person name="Kohn T."/>
            <person name="Peeters S.H."/>
            <person name="Heuer A."/>
            <person name="Rast P."/>
            <person name="Oberbeckmann S."/>
            <person name="Bunk B."/>
            <person name="Jeske O."/>
            <person name="Meyerdierks A."/>
            <person name="Storesund J.E."/>
            <person name="Kallscheuer N."/>
            <person name="Luecker S."/>
            <person name="Lage O.M."/>
            <person name="Pohl T."/>
            <person name="Merkel B.J."/>
            <person name="Hornburger P."/>
            <person name="Mueller R.-W."/>
            <person name="Bruemmer F."/>
            <person name="Labrenz M."/>
            <person name="Spormann A.M."/>
            <person name="Op Den Camp H."/>
            <person name="Overmann J."/>
            <person name="Amann R."/>
            <person name="Jetten M.S.M."/>
            <person name="Mascher T."/>
            <person name="Medema M.H."/>
            <person name="Devos D.P."/>
            <person name="Kaster A.-K."/>
            <person name="Ovreas L."/>
            <person name="Rohde M."/>
            <person name="Galperin M.Y."/>
            <person name="Jogler C."/>
        </authorList>
    </citation>
    <scope>NUCLEOTIDE SEQUENCE [LARGE SCALE GENOMIC DNA]</scope>
    <source>
        <strain evidence="8 9">Pla100</strain>
    </source>
</reference>
<sequence length="183" mass="19591">MVGRLFRSSTFYLVVGILALGAVATRWLSDHDPAEFQATLGAAAIPVTLTLHVVLAVSPFPSDLIAIASGAIYGFGLGFCLSWTGWFIASVLEFGLGRRARQDFELEQGLQRAPKWLRRFPVDHPVFLVGVRQVPWLGMHVGSFLPGASGVGIGRFLWCTAIGIIPGSVLMTAIGAGLIDGRN</sequence>
<dbReference type="GO" id="GO:0005886">
    <property type="term" value="C:plasma membrane"/>
    <property type="evidence" value="ECO:0007669"/>
    <property type="project" value="UniProtKB-SubCell"/>
</dbReference>
<organism evidence="8 9">
    <name type="scientific">Neorhodopirellula pilleata</name>
    <dbReference type="NCBI Taxonomy" id="2714738"/>
    <lineage>
        <taxon>Bacteria</taxon>
        <taxon>Pseudomonadati</taxon>
        <taxon>Planctomycetota</taxon>
        <taxon>Planctomycetia</taxon>
        <taxon>Pirellulales</taxon>
        <taxon>Pirellulaceae</taxon>
        <taxon>Neorhodopirellula</taxon>
    </lineage>
</organism>
<dbReference type="Proteomes" id="UP000316213">
    <property type="component" value="Unassembled WGS sequence"/>
</dbReference>
<name>A0A5C6ABX8_9BACT</name>
<evidence type="ECO:0000256" key="3">
    <source>
        <dbReference type="ARBA" id="ARBA00022692"/>
    </source>
</evidence>
<evidence type="ECO:0000256" key="4">
    <source>
        <dbReference type="ARBA" id="ARBA00022989"/>
    </source>
</evidence>
<keyword evidence="2 6" id="KW-1003">Cell membrane</keyword>
<dbReference type="PANTHER" id="PTHR12677:SF59">
    <property type="entry name" value="GOLGI APPARATUS MEMBRANE PROTEIN TVP38-RELATED"/>
    <property type="match status" value="1"/>
</dbReference>
<keyword evidence="5 6" id="KW-0472">Membrane</keyword>
<comment type="caution">
    <text evidence="8">The sequence shown here is derived from an EMBL/GenBank/DDBJ whole genome shotgun (WGS) entry which is preliminary data.</text>
</comment>
<dbReference type="AlphaFoldDB" id="A0A5C6ABX8"/>
<keyword evidence="4 6" id="KW-1133">Transmembrane helix</keyword>
<gene>
    <name evidence="8" type="ORF">Pla100_30540</name>
</gene>
<feature type="transmembrane region" description="Helical" evidence="6">
    <location>
        <begin position="156"/>
        <end position="179"/>
    </location>
</feature>
<comment type="similarity">
    <text evidence="6">Belongs to the TVP38/TMEM64 family.</text>
</comment>
<evidence type="ECO:0000313" key="8">
    <source>
        <dbReference type="EMBL" id="TWT96571.1"/>
    </source>
</evidence>
<dbReference type="EMBL" id="SJPM01000005">
    <property type="protein sequence ID" value="TWT96571.1"/>
    <property type="molecule type" value="Genomic_DNA"/>
</dbReference>
<feature type="transmembrane region" description="Helical" evidence="6">
    <location>
        <begin position="6"/>
        <end position="28"/>
    </location>
</feature>
<proteinExistence type="inferred from homology"/>
<comment type="subcellular location">
    <subcellularLocation>
        <location evidence="1 6">Cell membrane</location>
        <topology evidence="1 6">Multi-pass membrane protein</topology>
    </subcellularLocation>
</comment>
<evidence type="ECO:0000313" key="9">
    <source>
        <dbReference type="Proteomes" id="UP000316213"/>
    </source>
</evidence>
<dbReference type="PANTHER" id="PTHR12677">
    <property type="entry name" value="GOLGI APPARATUS MEMBRANE PROTEIN TVP38-RELATED"/>
    <property type="match status" value="1"/>
</dbReference>
<dbReference type="Pfam" id="PF09335">
    <property type="entry name" value="VTT_dom"/>
    <property type="match status" value="1"/>
</dbReference>
<evidence type="ECO:0000256" key="1">
    <source>
        <dbReference type="ARBA" id="ARBA00004651"/>
    </source>
</evidence>
<keyword evidence="9" id="KW-1185">Reference proteome</keyword>
<evidence type="ECO:0000256" key="2">
    <source>
        <dbReference type="ARBA" id="ARBA00022475"/>
    </source>
</evidence>